<keyword evidence="1" id="KW-0472">Membrane</keyword>
<feature type="transmembrane region" description="Helical" evidence="1">
    <location>
        <begin position="6"/>
        <end position="26"/>
    </location>
</feature>
<dbReference type="AlphaFoldDB" id="A0A6B0U092"/>
<dbReference type="EMBL" id="GIFC01003789">
    <property type="protein sequence ID" value="MXU85872.1"/>
    <property type="molecule type" value="Transcribed_RNA"/>
</dbReference>
<reference evidence="2" key="1">
    <citation type="submission" date="2019-12" db="EMBL/GenBank/DDBJ databases">
        <title>An insight into the sialome of adult female Ixodes ricinus ticks feeding for 6 days.</title>
        <authorList>
            <person name="Perner J."/>
            <person name="Ribeiro J.M.C."/>
        </authorList>
    </citation>
    <scope>NUCLEOTIDE SEQUENCE</scope>
    <source>
        <strain evidence="2">Semi-engorged</strain>
        <tissue evidence="2">Salivary glands</tissue>
    </source>
</reference>
<keyword evidence="1" id="KW-0812">Transmembrane</keyword>
<name>A0A6B0U092_IXORI</name>
<evidence type="ECO:0000313" key="2">
    <source>
        <dbReference type="EMBL" id="MXU85872.1"/>
    </source>
</evidence>
<organism evidence="2">
    <name type="scientific">Ixodes ricinus</name>
    <name type="common">Common tick</name>
    <name type="synonym">Acarus ricinus</name>
    <dbReference type="NCBI Taxonomy" id="34613"/>
    <lineage>
        <taxon>Eukaryota</taxon>
        <taxon>Metazoa</taxon>
        <taxon>Ecdysozoa</taxon>
        <taxon>Arthropoda</taxon>
        <taxon>Chelicerata</taxon>
        <taxon>Arachnida</taxon>
        <taxon>Acari</taxon>
        <taxon>Parasitiformes</taxon>
        <taxon>Ixodida</taxon>
        <taxon>Ixodoidea</taxon>
        <taxon>Ixodidae</taxon>
        <taxon>Ixodinae</taxon>
        <taxon>Ixodes</taxon>
    </lineage>
</organism>
<protein>
    <submittedName>
        <fullName evidence="2">Putative secreted protein</fullName>
    </submittedName>
</protein>
<sequence>MPLKQLFLIFFKCINISVGAICYLLPVSKAQRQTRRERDENFCLGKISVVRVAGGGAAWHKLDHEREKKFKRSFRYGAREPRRSFVIV</sequence>
<keyword evidence="1" id="KW-1133">Transmembrane helix</keyword>
<evidence type="ECO:0000256" key="1">
    <source>
        <dbReference type="SAM" id="Phobius"/>
    </source>
</evidence>
<proteinExistence type="predicted"/>
<accession>A0A6B0U092</accession>